<accession>A0A164JR49</accession>
<name>A0A164JR49_9NOCA</name>
<organism evidence="6 7">
    <name type="scientific">Nocardia terpenica</name>
    <dbReference type="NCBI Taxonomy" id="455432"/>
    <lineage>
        <taxon>Bacteria</taxon>
        <taxon>Bacillati</taxon>
        <taxon>Actinomycetota</taxon>
        <taxon>Actinomycetes</taxon>
        <taxon>Mycobacteriales</taxon>
        <taxon>Nocardiaceae</taxon>
        <taxon>Nocardia</taxon>
    </lineage>
</organism>
<dbReference type="InterPro" id="IPR023772">
    <property type="entry name" value="DNA-bd_HTH_TetR-type_CS"/>
</dbReference>
<evidence type="ECO:0000313" key="7">
    <source>
        <dbReference type="Proteomes" id="UP000076512"/>
    </source>
</evidence>
<dbReference type="AlphaFoldDB" id="A0A164JR49"/>
<dbReference type="EMBL" id="LWGR01000013">
    <property type="protein sequence ID" value="KZM70646.1"/>
    <property type="molecule type" value="Genomic_DNA"/>
</dbReference>
<evidence type="ECO:0000259" key="5">
    <source>
        <dbReference type="PROSITE" id="PS50977"/>
    </source>
</evidence>
<dbReference type="GO" id="GO:0000976">
    <property type="term" value="F:transcription cis-regulatory region binding"/>
    <property type="evidence" value="ECO:0007669"/>
    <property type="project" value="TreeGrafter"/>
</dbReference>
<keyword evidence="1" id="KW-0805">Transcription regulation</keyword>
<dbReference type="GO" id="GO:0003700">
    <property type="term" value="F:DNA-binding transcription factor activity"/>
    <property type="evidence" value="ECO:0007669"/>
    <property type="project" value="TreeGrafter"/>
</dbReference>
<protein>
    <submittedName>
        <fullName evidence="6">TetR family transcriptional regulator</fullName>
    </submittedName>
</protein>
<keyword evidence="7" id="KW-1185">Reference proteome</keyword>
<dbReference type="PRINTS" id="PR00455">
    <property type="entry name" value="HTHTETR"/>
</dbReference>
<proteinExistence type="predicted"/>
<dbReference type="PROSITE" id="PS01081">
    <property type="entry name" value="HTH_TETR_1"/>
    <property type="match status" value="1"/>
</dbReference>
<dbReference type="RefSeq" id="WP_067593972.1">
    <property type="nucleotide sequence ID" value="NZ_JABMCZ010000003.1"/>
</dbReference>
<evidence type="ECO:0000313" key="6">
    <source>
        <dbReference type="EMBL" id="KZM70646.1"/>
    </source>
</evidence>
<gene>
    <name evidence="6" type="ORF">AWN90_39440</name>
</gene>
<dbReference type="STRING" id="455432.AWN90_39440"/>
<dbReference type="Pfam" id="PF00440">
    <property type="entry name" value="TetR_N"/>
    <property type="match status" value="1"/>
</dbReference>
<feature type="DNA-binding region" description="H-T-H motif" evidence="4">
    <location>
        <begin position="34"/>
        <end position="53"/>
    </location>
</feature>
<evidence type="ECO:0000256" key="3">
    <source>
        <dbReference type="ARBA" id="ARBA00023163"/>
    </source>
</evidence>
<dbReference type="OrthoDB" id="5242390at2"/>
<dbReference type="PROSITE" id="PS50977">
    <property type="entry name" value="HTH_TETR_2"/>
    <property type="match status" value="1"/>
</dbReference>
<reference evidence="6 7" key="1">
    <citation type="submission" date="2016-04" db="EMBL/GenBank/DDBJ databases">
        <authorList>
            <person name="Evans L.H."/>
            <person name="Alamgir A."/>
            <person name="Owens N."/>
            <person name="Weber N.D."/>
            <person name="Virtaneva K."/>
            <person name="Barbian K."/>
            <person name="Babar A."/>
            <person name="Rosenke K."/>
        </authorList>
    </citation>
    <scope>NUCLEOTIDE SEQUENCE [LARGE SCALE GENOMIC DNA]</scope>
    <source>
        <strain evidence="6 7">IFM 0406</strain>
    </source>
</reference>
<evidence type="ECO:0000256" key="1">
    <source>
        <dbReference type="ARBA" id="ARBA00023015"/>
    </source>
</evidence>
<dbReference type="Pfam" id="PF16859">
    <property type="entry name" value="TetR_C_11"/>
    <property type="match status" value="1"/>
</dbReference>
<dbReference type="InterPro" id="IPR050109">
    <property type="entry name" value="HTH-type_TetR-like_transc_reg"/>
</dbReference>
<dbReference type="PANTHER" id="PTHR30055:SF226">
    <property type="entry name" value="HTH-TYPE TRANSCRIPTIONAL REGULATOR PKSA"/>
    <property type="match status" value="1"/>
</dbReference>
<sequence>MARTVDPNRVAERRRAIIRAAAELFANHGYERTSAAQIAKAAGLTSGSVFYYFQDKAAVFRAIFESSLPAHTELISSHIDRNDCAAAILDIVGALAAEVMDPAAPGLMIELLRRMDHDEELLAVITEDSHRIVEALTTLLRRGVERGEFEPGFPPDETARWILAIVDAAFLNADTGRPHDPRPLVRATVSRLLRPIETENR</sequence>
<dbReference type="Gene3D" id="1.10.357.10">
    <property type="entry name" value="Tetracycline Repressor, domain 2"/>
    <property type="match status" value="1"/>
</dbReference>
<comment type="caution">
    <text evidence="6">The sequence shown here is derived from an EMBL/GenBank/DDBJ whole genome shotgun (WGS) entry which is preliminary data.</text>
</comment>
<evidence type="ECO:0000256" key="4">
    <source>
        <dbReference type="PROSITE-ProRule" id="PRU00335"/>
    </source>
</evidence>
<dbReference type="PANTHER" id="PTHR30055">
    <property type="entry name" value="HTH-TYPE TRANSCRIPTIONAL REGULATOR RUTR"/>
    <property type="match status" value="1"/>
</dbReference>
<evidence type="ECO:0000256" key="2">
    <source>
        <dbReference type="ARBA" id="ARBA00023125"/>
    </source>
</evidence>
<dbReference type="InterPro" id="IPR001647">
    <property type="entry name" value="HTH_TetR"/>
</dbReference>
<dbReference type="Proteomes" id="UP000076512">
    <property type="component" value="Unassembled WGS sequence"/>
</dbReference>
<dbReference type="InterPro" id="IPR036271">
    <property type="entry name" value="Tet_transcr_reg_TetR-rel_C_sf"/>
</dbReference>
<dbReference type="SUPFAM" id="SSF46689">
    <property type="entry name" value="Homeodomain-like"/>
    <property type="match status" value="1"/>
</dbReference>
<keyword evidence="3" id="KW-0804">Transcription</keyword>
<dbReference type="InterPro" id="IPR009057">
    <property type="entry name" value="Homeodomain-like_sf"/>
</dbReference>
<feature type="domain" description="HTH tetR-type" evidence="5">
    <location>
        <begin position="11"/>
        <end position="71"/>
    </location>
</feature>
<dbReference type="InterPro" id="IPR011075">
    <property type="entry name" value="TetR_C"/>
</dbReference>
<dbReference type="SUPFAM" id="SSF48498">
    <property type="entry name" value="Tetracyclin repressor-like, C-terminal domain"/>
    <property type="match status" value="1"/>
</dbReference>
<keyword evidence="2 4" id="KW-0238">DNA-binding</keyword>